<dbReference type="AlphaFoldDB" id="A0A2S0MIM7"/>
<evidence type="ECO:0000256" key="1">
    <source>
        <dbReference type="SAM" id="Phobius"/>
    </source>
</evidence>
<dbReference type="PROSITE" id="PS00409">
    <property type="entry name" value="PROKAR_NTER_METHYL"/>
    <property type="match status" value="1"/>
</dbReference>
<dbReference type="NCBIfam" id="TIGR02523">
    <property type="entry name" value="type_IV_pilV"/>
    <property type="match status" value="1"/>
</dbReference>
<name>A0A2S0MIM7_9BURK</name>
<evidence type="ECO:0000313" key="2">
    <source>
        <dbReference type="EMBL" id="AVO35706.1"/>
    </source>
</evidence>
<keyword evidence="1" id="KW-1133">Transmembrane helix</keyword>
<dbReference type="NCBIfam" id="TIGR02532">
    <property type="entry name" value="IV_pilin_GFxxxE"/>
    <property type="match status" value="1"/>
</dbReference>
<keyword evidence="1" id="KW-0812">Transmembrane</keyword>
<protein>
    <submittedName>
        <fullName evidence="2">Type IV pilus modification protein PilV</fullName>
    </submittedName>
</protein>
<feature type="transmembrane region" description="Helical" evidence="1">
    <location>
        <begin position="12"/>
        <end position="32"/>
    </location>
</feature>
<organism evidence="2 3">
    <name type="scientific">Ottowia oryzae</name>
    <dbReference type="NCBI Taxonomy" id="2109914"/>
    <lineage>
        <taxon>Bacteria</taxon>
        <taxon>Pseudomonadati</taxon>
        <taxon>Pseudomonadota</taxon>
        <taxon>Betaproteobacteria</taxon>
        <taxon>Burkholderiales</taxon>
        <taxon>Comamonadaceae</taxon>
        <taxon>Ottowia</taxon>
    </lineage>
</organism>
<accession>A0A2S0MIM7</accession>
<gene>
    <name evidence="2" type="primary">pilV</name>
    <name evidence="2" type="ORF">C6570_16850</name>
</gene>
<evidence type="ECO:0000313" key="3">
    <source>
        <dbReference type="Proteomes" id="UP000239709"/>
    </source>
</evidence>
<dbReference type="Proteomes" id="UP000239709">
    <property type="component" value="Chromosome"/>
</dbReference>
<dbReference type="Pfam" id="PF07963">
    <property type="entry name" value="N_methyl"/>
    <property type="match status" value="1"/>
</dbReference>
<dbReference type="InterPro" id="IPR012902">
    <property type="entry name" value="N_methyl_site"/>
</dbReference>
<proteinExistence type="predicted"/>
<dbReference type="EMBL" id="CP027666">
    <property type="protein sequence ID" value="AVO35706.1"/>
    <property type="molecule type" value="Genomic_DNA"/>
</dbReference>
<dbReference type="KEGG" id="otk:C6570_16850"/>
<dbReference type="OrthoDB" id="8906930at2"/>
<reference evidence="2 3" key="1">
    <citation type="submission" date="2018-03" db="EMBL/GenBank/DDBJ databases">
        <title>Genome sequencing of Ottowia sp.</title>
        <authorList>
            <person name="Kim S.-J."/>
            <person name="Heo J."/>
            <person name="Kwon S.-W."/>
        </authorList>
    </citation>
    <scope>NUCLEOTIDE SEQUENCE [LARGE SCALE GENOMIC DNA]</scope>
    <source>
        <strain evidence="2 3">KADR8-3</strain>
    </source>
</reference>
<dbReference type="RefSeq" id="WP_106704252.1">
    <property type="nucleotide sequence ID" value="NZ_CP027666.1"/>
</dbReference>
<sequence>MQTARSSSGFTLIEMMVAIIIMSIGLLGVAGLQAISSKYKMNTWARANVSGLVSDIGERIRINTDVAGTNVLHGGVTTPSAYKLDEDWGAQQSDTLVIAKDCTTSTCTPSERATYDMLAWRRQVRALLPQGAAWLEGDKGVGFDVTLMWFDKEFTDKQGSVDAEDSANARTLEKSPVCKGTESGFAQQSCCPEDADVPAGVRCARYRFVP</sequence>
<keyword evidence="3" id="KW-1185">Reference proteome</keyword>
<keyword evidence="1" id="KW-0472">Membrane</keyword>
<dbReference type="InterPro" id="IPR013362">
    <property type="entry name" value="Pilus_4_PilV"/>
</dbReference>